<protein>
    <recommendedName>
        <fullName evidence="3">Nuclease SbcCD subunit C</fullName>
    </recommendedName>
</protein>
<sequence length="658" mass="76672">MIIKKLSLCNFRQYYGKQVLEFSSTDDKNVTVIHGENGSGKTALLNSFNWVLYNKTDLPDPDKLFNNYAFESTPDAGKLEMYVEIEFESKGFDYILKRSLSGIKYGNKLTKIENNVLLKFFNGEMWKGLSNPTEEINQVLPEDLRNYFFFDGERIDHLSRHEDNDEIRDAIKIVMDLEIIERGIKHTEDARREFQKEWADIADEQTKRLLEEQDSLKEKQNEKQERLNQMKQNIIKRKEQIKDVDEQLSLVKGVSEKQQERKHLETELEKLKATHTELLNKIRKAVSKQSYLAAAHLLKSKVDQHLSDMDIQESTTYPDLSKKLINSIIQDGVCICGENITHEHKSHLEELAAKIGPQNRSLLLNTLKRDMGIVIDTKERFLNDLHSLEKSEYKTKEIIRDTEDKLVEISTDLSNREYEDVQSLEKNRREYQSNIDEYLKQQGVLEDHIKDLESEIASLTKKIGEQEQIQNKAQLAKKRMQTCEKLTSVMNRIYNLKEEEVKKDLQEKLEEVYNNFLRKGFKINLTEDFKINVQSYTGDKVPLSQGERQITSLSFIGAIVDIARKHHKKSTELISEGGIYPLVMDSPFGALDSDHRERVARGIHSLSEQIVIIVSTSQWKGEVEGALNPYIGHQYTLNYHDPQQHHDTPYEYTEIQRW</sequence>
<reference evidence="6 7" key="1">
    <citation type="submission" date="2019-07" db="EMBL/GenBank/DDBJ databases">
        <title>Whole genome shotgun sequence of Halobacillus faecis NBRC 103569.</title>
        <authorList>
            <person name="Hosoyama A."/>
            <person name="Uohara A."/>
            <person name="Ohji S."/>
            <person name="Ichikawa N."/>
        </authorList>
    </citation>
    <scope>NUCLEOTIDE SEQUENCE [LARGE SCALE GENOMIC DNA]</scope>
    <source>
        <strain evidence="6 7">NBRC 103569</strain>
    </source>
</reference>
<evidence type="ECO:0000256" key="2">
    <source>
        <dbReference type="ARBA" id="ARBA00011322"/>
    </source>
</evidence>
<comment type="subunit">
    <text evidence="2">Heterodimer of SbcC and SbcD.</text>
</comment>
<dbReference type="OrthoDB" id="9795626at2"/>
<dbReference type="RefSeq" id="WP_146813143.1">
    <property type="nucleotide sequence ID" value="NZ_BJYD01000004.1"/>
</dbReference>
<dbReference type="CDD" id="cd00267">
    <property type="entry name" value="ABC_ATPase"/>
    <property type="match status" value="1"/>
</dbReference>
<keyword evidence="6" id="KW-0067">ATP-binding</keyword>
<dbReference type="PANTHER" id="PTHR32114:SF2">
    <property type="entry name" value="ABC TRANSPORTER ABCH.3"/>
    <property type="match status" value="1"/>
</dbReference>
<feature type="coiled-coil region" evidence="4">
    <location>
        <begin position="199"/>
        <end position="288"/>
    </location>
</feature>
<dbReference type="Proteomes" id="UP000321886">
    <property type="component" value="Unassembled WGS sequence"/>
</dbReference>
<evidence type="ECO:0000259" key="5">
    <source>
        <dbReference type="Pfam" id="PF13476"/>
    </source>
</evidence>
<dbReference type="GO" id="GO:0006302">
    <property type="term" value="P:double-strand break repair"/>
    <property type="evidence" value="ECO:0007669"/>
    <property type="project" value="InterPro"/>
</dbReference>
<dbReference type="GO" id="GO:0016887">
    <property type="term" value="F:ATP hydrolysis activity"/>
    <property type="evidence" value="ECO:0007669"/>
    <property type="project" value="InterPro"/>
</dbReference>
<comment type="caution">
    <text evidence="6">The sequence shown here is derived from an EMBL/GenBank/DDBJ whole genome shotgun (WGS) entry which is preliminary data.</text>
</comment>
<organism evidence="6 7">
    <name type="scientific">Halobacillus faecis</name>
    <dbReference type="NCBI Taxonomy" id="360184"/>
    <lineage>
        <taxon>Bacteria</taxon>
        <taxon>Bacillati</taxon>
        <taxon>Bacillota</taxon>
        <taxon>Bacilli</taxon>
        <taxon>Bacillales</taxon>
        <taxon>Bacillaceae</taxon>
        <taxon>Halobacillus</taxon>
    </lineage>
</organism>
<comment type="similarity">
    <text evidence="1">Belongs to the SMC family. SbcC subfamily.</text>
</comment>
<accession>A0A511WPI0</accession>
<dbReference type="InterPro" id="IPR038729">
    <property type="entry name" value="Rad50/SbcC_AAA"/>
</dbReference>
<proteinExistence type="inferred from homology"/>
<dbReference type="EMBL" id="BJYD01000004">
    <property type="protein sequence ID" value="GEN52411.1"/>
    <property type="molecule type" value="Genomic_DNA"/>
</dbReference>
<feature type="domain" description="Rad50/SbcC-type AAA" evidence="5">
    <location>
        <begin position="5"/>
        <end position="241"/>
    </location>
</feature>
<evidence type="ECO:0000313" key="7">
    <source>
        <dbReference type="Proteomes" id="UP000321886"/>
    </source>
</evidence>
<evidence type="ECO:0000256" key="1">
    <source>
        <dbReference type="ARBA" id="ARBA00006930"/>
    </source>
</evidence>
<dbReference type="SUPFAM" id="SSF52540">
    <property type="entry name" value="P-loop containing nucleoside triphosphate hydrolases"/>
    <property type="match status" value="1"/>
</dbReference>
<keyword evidence="4" id="KW-0175">Coiled coil</keyword>
<dbReference type="AlphaFoldDB" id="A0A511WPI0"/>
<evidence type="ECO:0000313" key="6">
    <source>
        <dbReference type="EMBL" id="GEN52411.1"/>
    </source>
</evidence>
<keyword evidence="6" id="KW-0547">Nucleotide-binding</keyword>
<gene>
    <name evidence="6" type="ORF">HFA01_06730</name>
</gene>
<dbReference type="InterPro" id="IPR027417">
    <property type="entry name" value="P-loop_NTPase"/>
</dbReference>
<evidence type="ECO:0000256" key="4">
    <source>
        <dbReference type="SAM" id="Coils"/>
    </source>
</evidence>
<evidence type="ECO:0000256" key="3">
    <source>
        <dbReference type="ARBA" id="ARBA00013368"/>
    </source>
</evidence>
<name>A0A511WPI0_9BACI</name>
<feature type="coiled-coil region" evidence="4">
    <location>
        <begin position="414"/>
        <end position="515"/>
    </location>
</feature>
<dbReference type="PANTHER" id="PTHR32114">
    <property type="entry name" value="ABC TRANSPORTER ABCH.3"/>
    <property type="match status" value="1"/>
</dbReference>
<keyword evidence="7" id="KW-1185">Reference proteome</keyword>
<dbReference type="GO" id="GO:0005524">
    <property type="term" value="F:ATP binding"/>
    <property type="evidence" value="ECO:0007669"/>
    <property type="project" value="UniProtKB-KW"/>
</dbReference>
<dbReference type="Pfam" id="PF13476">
    <property type="entry name" value="AAA_23"/>
    <property type="match status" value="1"/>
</dbReference>
<dbReference type="Gene3D" id="3.40.50.300">
    <property type="entry name" value="P-loop containing nucleotide triphosphate hydrolases"/>
    <property type="match status" value="2"/>
</dbReference>